<dbReference type="EMBL" id="LCAG01000001">
    <property type="protein sequence ID" value="KKR88064.1"/>
    <property type="molecule type" value="Genomic_DNA"/>
</dbReference>
<sequence length="78" mass="8836">MKVIFGKNIIADSQILAGKPVIRGTRIPVDLILKKLAENIPADEILRDYPRLTKDHIQEILKYAHSLVSREEVYPASL</sequence>
<dbReference type="Gene3D" id="1.10.10.10">
    <property type="entry name" value="Winged helix-like DNA-binding domain superfamily/Winged helix DNA-binding domain"/>
    <property type="match status" value="1"/>
</dbReference>
<dbReference type="Proteomes" id="UP000034854">
    <property type="component" value="Unassembled WGS sequence"/>
</dbReference>
<proteinExistence type="predicted"/>
<evidence type="ECO:0000313" key="2">
    <source>
        <dbReference type="Proteomes" id="UP000034854"/>
    </source>
</evidence>
<dbReference type="Pfam" id="PF04255">
    <property type="entry name" value="DUF433"/>
    <property type="match status" value="1"/>
</dbReference>
<dbReference type="SUPFAM" id="SSF46689">
    <property type="entry name" value="Homeodomain-like"/>
    <property type="match status" value="1"/>
</dbReference>
<dbReference type="PANTHER" id="PTHR34849:SF3">
    <property type="entry name" value="SSR2962 PROTEIN"/>
    <property type="match status" value="1"/>
</dbReference>
<comment type="caution">
    <text evidence="1">The sequence shown here is derived from an EMBL/GenBank/DDBJ whole genome shotgun (WGS) entry which is preliminary data.</text>
</comment>
<evidence type="ECO:0000313" key="1">
    <source>
        <dbReference type="EMBL" id="KKR88064.1"/>
    </source>
</evidence>
<dbReference type="AlphaFoldDB" id="A0A0G0UGR7"/>
<dbReference type="InterPro" id="IPR036388">
    <property type="entry name" value="WH-like_DNA-bd_sf"/>
</dbReference>
<name>A0A0G0UGR7_9BACT</name>
<organism evidence="1 2">
    <name type="scientific">Candidatus Curtissbacteria bacterium GW2011_GWA1_41_11</name>
    <dbReference type="NCBI Taxonomy" id="1618409"/>
    <lineage>
        <taxon>Bacteria</taxon>
        <taxon>Candidatus Curtissiibacteriota</taxon>
    </lineage>
</organism>
<dbReference type="PANTHER" id="PTHR34849">
    <property type="entry name" value="SSL5025 PROTEIN"/>
    <property type="match status" value="1"/>
</dbReference>
<gene>
    <name evidence="1" type="ORF">UU34_C0001G0061</name>
</gene>
<protein>
    <submittedName>
        <fullName evidence="1">Protein containing DUF433</fullName>
    </submittedName>
</protein>
<reference evidence="1 2" key="1">
    <citation type="journal article" date="2015" name="Nature">
        <title>rRNA introns, odd ribosomes, and small enigmatic genomes across a large radiation of phyla.</title>
        <authorList>
            <person name="Brown C.T."/>
            <person name="Hug L.A."/>
            <person name="Thomas B.C."/>
            <person name="Sharon I."/>
            <person name="Castelle C.J."/>
            <person name="Singh A."/>
            <person name="Wilkins M.J."/>
            <person name="Williams K.H."/>
            <person name="Banfield J.F."/>
        </authorList>
    </citation>
    <scope>NUCLEOTIDE SEQUENCE [LARGE SCALE GENOMIC DNA]</scope>
</reference>
<dbReference type="InterPro" id="IPR009057">
    <property type="entry name" value="Homeodomain-like_sf"/>
</dbReference>
<dbReference type="InterPro" id="IPR007367">
    <property type="entry name" value="DUF433"/>
</dbReference>
<accession>A0A0G0UGR7</accession>